<reference evidence="2" key="1">
    <citation type="journal article" date="2021" name="Nat. Commun.">
        <title>Genetic determinants of endophytism in the Arabidopsis root mycobiome.</title>
        <authorList>
            <person name="Mesny F."/>
            <person name="Miyauchi S."/>
            <person name="Thiergart T."/>
            <person name="Pickel B."/>
            <person name="Atanasova L."/>
            <person name="Karlsson M."/>
            <person name="Huettel B."/>
            <person name="Barry K.W."/>
            <person name="Haridas S."/>
            <person name="Chen C."/>
            <person name="Bauer D."/>
            <person name="Andreopoulos W."/>
            <person name="Pangilinan J."/>
            <person name="LaButti K."/>
            <person name="Riley R."/>
            <person name="Lipzen A."/>
            <person name="Clum A."/>
            <person name="Drula E."/>
            <person name="Henrissat B."/>
            <person name="Kohler A."/>
            <person name="Grigoriev I.V."/>
            <person name="Martin F.M."/>
            <person name="Hacquard S."/>
        </authorList>
    </citation>
    <scope>NUCLEOTIDE SEQUENCE</scope>
    <source>
        <strain evidence="2">MPI-CAGE-AT-0021</strain>
    </source>
</reference>
<organism evidence="2 3">
    <name type="scientific">Dactylonectria estremocensis</name>
    <dbReference type="NCBI Taxonomy" id="1079267"/>
    <lineage>
        <taxon>Eukaryota</taxon>
        <taxon>Fungi</taxon>
        <taxon>Dikarya</taxon>
        <taxon>Ascomycota</taxon>
        <taxon>Pezizomycotina</taxon>
        <taxon>Sordariomycetes</taxon>
        <taxon>Hypocreomycetidae</taxon>
        <taxon>Hypocreales</taxon>
        <taxon>Nectriaceae</taxon>
        <taxon>Dactylonectria</taxon>
    </lineage>
</organism>
<dbReference type="Proteomes" id="UP000717696">
    <property type="component" value="Unassembled WGS sequence"/>
</dbReference>
<evidence type="ECO:0000313" key="3">
    <source>
        <dbReference type="Proteomes" id="UP000717696"/>
    </source>
</evidence>
<evidence type="ECO:0000256" key="1">
    <source>
        <dbReference type="SAM" id="MobiDB-lite"/>
    </source>
</evidence>
<sequence length="314" mass="34192">MTGGRDRVLSVAGLRPSVLWTSAGLAEEGVGPSACHGRSLPGYHPFGASLPTLRTFPLDSEVQAGWWVRKRAVPRTKPWPMILDSRRAAGCGRSGSALVLGPEPRSQTVPRLGPSLGPHLAAPGCLTPIGFQLMLRLAALELVVGRRTAWRRVHMQQGLKNDQGGVKQVRTRFRESNDQHQSQLQCSAAPLNTEERRRWPATTNRRYIAGEKPLGNDSAHSTMHEWQSRTSAAAKGLGSQPLSTIPCPVLTPPGPITRQQGGNREREAHTHALPRHMLGRGMHWTQACLVTVQVSSTGPGIVQCVKPQTLPHER</sequence>
<evidence type="ECO:0000313" key="2">
    <source>
        <dbReference type="EMBL" id="KAH7159916.1"/>
    </source>
</evidence>
<gene>
    <name evidence="2" type="ORF">B0J13DRAFT_519351</name>
</gene>
<dbReference type="EMBL" id="JAGMUU010000002">
    <property type="protein sequence ID" value="KAH7159916.1"/>
    <property type="molecule type" value="Genomic_DNA"/>
</dbReference>
<dbReference type="OrthoDB" id="10567895at2759"/>
<accession>A0A9P9FDP6</accession>
<keyword evidence="3" id="KW-1185">Reference proteome</keyword>
<protein>
    <submittedName>
        <fullName evidence="2">Uncharacterized protein</fullName>
    </submittedName>
</protein>
<feature type="region of interest" description="Disordered" evidence="1">
    <location>
        <begin position="244"/>
        <end position="263"/>
    </location>
</feature>
<dbReference type="AlphaFoldDB" id="A0A9P9FDP6"/>
<name>A0A9P9FDP6_9HYPO</name>
<proteinExistence type="predicted"/>
<comment type="caution">
    <text evidence="2">The sequence shown here is derived from an EMBL/GenBank/DDBJ whole genome shotgun (WGS) entry which is preliminary data.</text>
</comment>